<dbReference type="OrthoDB" id="5917585at2759"/>
<keyword evidence="2" id="KW-1185">Reference proteome</keyword>
<organism evidence="1 2">
    <name type="scientific">Trichinella murrelli</name>
    <dbReference type="NCBI Taxonomy" id="144512"/>
    <lineage>
        <taxon>Eukaryota</taxon>
        <taxon>Metazoa</taxon>
        <taxon>Ecdysozoa</taxon>
        <taxon>Nematoda</taxon>
        <taxon>Enoplea</taxon>
        <taxon>Dorylaimia</taxon>
        <taxon>Trichinellida</taxon>
        <taxon>Trichinellidae</taxon>
        <taxon>Trichinella</taxon>
    </lineage>
</organism>
<protein>
    <submittedName>
        <fullName evidence="1">Uncharacterized protein</fullName>
    </submittedName>
</protein>
<dbReference type="InterPro" id="IPR027267">
    <property type="entry name" value="AH/BAR_dom_sf"/>
</dbReference>
<name>A0A0V0TYV6_9BILA</name>
<reference evidence="1 2" key="1">
    <citation type="submission" date="2015-01" db="EMBL/GenBank/DDBJ databases">
        <title>Evolution of Trichinella species and genotypes.</title>
        <authorList>
            <person name="Korhonen P.K."/>
            <person name="Edoardo P."/>
            <person name="Giuseppe L.R."/>
            <person name="Gasser R.B."/>
        </authorList>
    </citation>
    <scope>NUCLEOTIDE SEQUENCE [LARGE SCALE GENOMIC DNA]</scope>
    <source>
        <strain evidence="1">ISS417</strain>
    </source>
</reference>
<dbReference type="Proteomes" id="UP000055048">
    <property type="component" value="Unassembled WGS sequence"/>
</dbReference>
<proteinExistence type="predicted"/>
<sequence length="583" mass="66900">MHCLKYAIKMDVINEKVCLHDELCRCLKEAIPMVQDLVTKSKHLSRKIIETKKLSSEFFRSLEDVMKHMEIGASSDKSFQGIFHWGRSLGSTMNNVNETLVDVVDTKFTTVLEKLNLTMQQQKMDKKFIDVCNKRIRKNENYARKLKKKKAKKSKSGVASFNENVEISLNHQFVTFKEYLTDLLDRKNKVRRDSYNSLKDGVYRIFEQLSLFNAALEGLEEGCRRSSDIPEVMDSNANGETFSVVEKSNVVGDVEDLGNTEIDERTCTIKDNDFIVVRKDLRTDDAVLKECLNTREMMKSDADDEAFSVSENGALAMLEDSEDTKIDERTYTINDDDFIFEQKNSCPCEATFKQCLKAREMMKSDADDEASFSVSENGALEMLEILEDTEFDEQTYTINDDDFIFERKNSCSCEATFKQCIKAREMMKSDANDEAFSVSENGALAMLEDSEDTKIDEQTYKINDDDFIFERNNSCTCDTMFKQYLNTQEIMELLESSGNDEAFSATEEYTVEQMENLEDPGIDERTYTIDDEHCICEHRNCFACDTVVSKCSKTVNEYPAGKGEMTKSENSSFFVTEEKEGKY</sequence>
<evidence type="ECO:0000313" key="1">
    <source>
        <dbReference type="EMBL" id="KRX43783.1"/>
    </source>
</evidence>
<comment type="caution">
    <text evidence="1">The sequence shown here is derived from an EMBL/GenBank/DDBJ whole genome shotgun (WGS) entry which is preliminary data.</text>
</comment>
<dbReference type="EMBL" id="JYDJ01000111">
    <property type="protein sequence ID" value="KRX43783.1"/>
    <property type="molecule type" value="Genomic_DNA"/>
</dbReference>
<evidence type="ECO:0000313" key="2">
    <source>
        <dbReference type="Proteomes" id="UP000055048"/>
    </source>
</evidence>
<accession>A0A0V0TYV6</accession>
<gene>
    <name evidence="1" type="ORF">T05_11935</name>
</gene>
<dbReference type="AlphaFoldDB" id="A0A0V0TYV6"/>
<dbReference type="Gene3D" id="1.20.1270.60">
    <property type="entry name" value="Arfaptin homology (AH) domain/BAR domain"/>
    <property type="match status" value="1"/>
</dbReference>